<evidence type="ECO:0000313" key="1">
    <source>
        <dbReference type="EMBL" id="MBX58736.1"/>
    </source>
</evidence>
<name>A0A2P2PVH8_RHIMU</name>
<protein>
    <submittedName>
        <fullName evidence="1">Uncharacterized protein</fullName>
    </submittedName>
</protein>
<sequence>MKNLALIPAILSCFTQHLRWTSYIQRN</sequence>
<accession>A0A2P2PVH8</accession>
<proteinExistence type="predicted"/>
<dbReference type="AlphaFoldDB" id="A0A2P2PVH8"/>
<dbReference type="EMBL" id="GGEC01078252">
    <property type="protein sequence ID" value="MBX58736.1"/>
    <property type="molecule type" value="Transcribed_RNA"/>
</dbReference>
<reference evidence="1" key="1">
    <citation type="submission" date="2018-02" db="EMBL/GenBank/DDBJ databases">
        <title>Rhizophora mucronata_Transcriptome.</title>
        <authorList>
            <person name="Meera S.P."/>
            <person name="Sreeshan A."/>
            <person name="Augustine A."/>
        </authorList>
    </citation>
    <scope>NUCLEOTIDE SEQUENCE</scope>
    <source>
        <tissue evidence="1">Leaf</tissue>
    </source>
</reference>
<organism evidence="1">
    <name type="scientific">Rhizophora mucronata</name>
    <name type="common">Asiatic mangrove</name>
    <dbReference type="NCBI Taxonomy" id="61149"/>
    <lineage>
        <taxon>Eukaryota</taxon>
        <taxon>Viridiplantae</taxon>
        <taxon>Streptophyta</taxon>
        <taxon>Embryophyta</taxon>
        <taxon>Tracheophyta</taxon>
        <taxon>Spermatophyta</taxon>
        <taxon>Magnoliopsida</taxon>
        <taxon>eudicotyledons</taxon>
        <taxon>Gunneridae</taxon>
        <taxon>Pentapetalae</taxon>
        <taxon>rosids</taxon>
        <taxon>fabids</taxon>
        <taxon>Malpighiales</taxon>
        <taxon>Rhizophoraceae</taxon>
        <taxon>Rhizophora</taxon>
    </lineage>
</organism>